<comment type="caution">
    <text evidence="1">The sequence shown here is derived from an EMBL/GenBank/DDBJ whole genome shotgun (WGS) entry which is preliminary data.</text>
</comment>
<dbReference type="Proteomes" id="UP001396334">
    <property type="component" value="Unassembled WGS sequence"/>
</dbReference>
<organism evidence="1 2">
    <name type="scientific">Hibiscus sabdariffa</name>
    <name type="common">roselle</name>
    <dbReference type="NCBI Taxonomy" id="183260"/>
    <lineage>
        <taxon>Eukaryota</taxon>
        <taxon>Viridiplantae</taxon>
        <taxon>Streptophyta</taxon>
        <taxon>Embryophyta</taxon>
        <taxon>Tracheophyta</taxon>
        <taxon>Spermatophyta</taxon>
        <taxon>Magnoliopsida</taxon>
        <taxon>eudicotyledons</taxon>
        <taxon>Gunneridae</taxon>
        <taxon>Pentapetalae</taxon>
        <taxon>rosids</taxon>
        <taxon>malvids</taxon>
        <taxon>Malvales</taxon>
        <taxon>Malvaceae</taxon>
        <taxon>Malvoideae</taxon>
        <taxon>Hibiscus</taxon>
    </lineage>
</organism>
<evidence type="ECO:0000313" key="1">
    <source>
        <dbReference type="EMBL" id="KAK8993371.1"/>
    </source>
</evidence>
<gene>
    <name evidence="1" type="ORF">V6N11_033472</name>
</gene>
<name>A0ABR2PY70_9ROSI</name>
<dbReference type="EMBL" id="JBBPBN010000049">
    <property type="protein sequence ID" value="KAK8993371.1"/>
    <property type="molecule type" value="Genomic_DNA"/>
</dbReference>
<keyword evidence="2" id="KW-1185">Reference proteome</keyword>
<reference evidence="1 2" key="1">
    <citation type="journal article" date="2024" name="G3 (Bethesda)">
        <title>Genome assembly of Hibiscus sabdariffa L. provides insights into metabolisms of medicinal natural products.</title>
        <authorList>
            <person name="Kim T."/>
        </authorList>
    </citation>
    <scope>NUCLEOTIDE SEQUENCE [LARGE SCALE GENOMIC DNA]</scope>
    <source>
        <strain evidence="1">TK-2024</strain>
        <tissue evidence="1">Old leaves</tissue>
    </source>
</reference>
<protein>
    <submittedName>
        <fullName evidence="1">Uncharacterized protein</fullName>
    </submittedName>
</protein>
<proteinExistence type="predicted"/>
<accession>A0ABR2PY70</accession>
<sequence length="130" mass="14321">MKLSKAETISLFAKSTSFLSSITFLSLVLMPDRIVLSPSWGVTEIGRSASFPLPARIEVSGPFNTFTLSQVLSLSSFDPGMIMGDMPWGSSDLGSFPLTSSLTFEPHHCSKLNQRCSDQSESIDQRFFYL</sequence>
<evidence type="ECO:0000313" key="2">
    <source>
        <dbReference type="Proteomes" id="UP001396334"/>
    </source>
</evidence>